<feature type="transmembrane region" description="Helical" evidence="6">
    <location>
        <begin position="233"/>
        <end position="251"/>
    </location>
</feature>
<dbReference type="KEGG" id="swf:E3E12_07255"/>
<keyword evidence="3 6" id="KW-0812">Transmembrane</keyword>
<evidence type="ECO:0000256" key="2">
    <source>
        <dbReference type="ARBA" id="ARBA00022448"/>
    </source>
</evidence>
<keyword evidence="8" id="KW-1185">Reference proteome</keyword>
<dbReference type="InterPro" id="IPR002293">
    <property type="entry name" value="AA/rel_permease1"/>
</dbReference>
<evidence type="ECO:0000256" key="1">
    <source>
        <dbReference type="ARBA" id="ARBA00004141"/>
    </source>
</evidence>
<dbReference type="EMBL" id="CP038231">
    <property type="protein sequence ID" value="QDH14008.1"/>
    <property type="molecule type" value="Genomic_DNA"/>
</dbReference>
<dbReference type="RefSeq" id="WP_141443715.1">
    <property type="nucleotide sequence ID" value="NZ_CP038231.1"/>
</dbReference>
<feature type="transmembrane region" description="Helical" evidence="6">
    <location>
        <begin position="452"/>
        <end position="470"/>
    </location>
</feature>
<feature type="transmembrane region" description="Helical" evidence="6">
    <location>
        <begin position="424"/>
        <end position="446"/>
    </location>
</feature>
<protein>
    <submittedName>
        <fullName evidence="7">Amino acid permease</fullName>
    </submittedName>
</protein>
<feature type="transmembrane region" description="Helical" evidence="6">
    <location>
        <begin position="193"/>
        <end position="213"/>
    </location>
</feature>
<name>A0A4Y6UBR3_9PROT</name>
<keyword evidence="5 6" id="KW-0472">Membrane</keyword>
<organism evidence="7 8">
    <name type="scientific">Formicincola oecophyllae</name>
    <dbReference type="NCBI Taxonomy" id="2558361"/>
    <lineage>
        <taxon>Bacteria</taxon>
        <taxon>Pseudomonadati</taxon>
        <taxon>Pseudomonadota</taxon>
        <taxon>Alphaproteobacteria</taxon>
        <taxon>Acetobacterales</taxon>
        <taxon>Acetobacteraceae</taxon>
        <taxon>Formicincola</taxon>
    </lineage>
</organism>
<dbReference type="GO" id="GO:0015171">
    <property type="term" value="F:amino acid transmembrane transporter activity"/>
    <property type="evidence" value="ECO:0007669"/>
    <property type="project" value="TreeGrafter"/>
</dbReference>
<dbReference type="PANTHER" id="PTHR43243:SF4">
    <property type="entry name" value="CATIONIC AMINO ACID TRANSPORTER 4"/>
    <property type="match status" value="1"/>
</dbReference>
<feature type="transmembrane region" description="Helical" evidence="6">
    <location>
        <begin position="394"/>
        <end position="412"/>
    </location>
</feature>
<dbReference type="GO" id="GO:0016020">
    <property type="term" value="C:membrane"/>
    <property type="evidence" value="ECO:0007669"/>
    <property type="project" value="UniProtKB-SubCell"/>
</dbReference>
<sequence>MTHPFWRIKPVPPPATVDAEPHRRVLSAWHLVALGIGVTVGAGLFSLTGIAAGSYAGPAVTLSFLIAAIACAFAGLCYAELAGMIPTSGSSYSYAYSSLGELAAWVIGWDLMLEYTVNAAAVASSWSGYVRSLLGGWGLQLDPRLTASPGSLVTLSDGTVAHGWLNAPSVVIVLAVTLLMLRGTRQSARVNTILVILKVLVLLAFVALCVPFLDKGHFTPFVPANTGVFGALGWSGIMRAAGMVFFAFIGFEVVSTMTKETKNPQRNIPIGLLGTVAACAIIYVIFAFVLVGVVPWAQLANDPNPVATAMNAAHQRALGQFVKLGITIGYISVVYGLLLGQSRILTAMADDGLLPPAFSAMTKSTQTPWVAVVVSATLAALLAAFVPLRVLGNMTSIGTLLAFVLVCAGVMIMRHTNPTAQRSFRVPGGPWVIPALGVLCCSVVMASMDGRTWLQLFLWLLAGLVVYLCYGMRHSQLNK</sequence>
<accession>A0A4Y6UBR3</accession>
<proteinExistence type="predicted"/>
<evidence type="ECO:0000313" key="7">
    <source>
        <dbReference type="EMBL" id="QDH14008.1"/>
    </source>
</evidence>
<feature type="transmembrane region" description="Helical" evidence="6">
    <location>
        <begin position="59"/>
        <end position="79"/>
    </location>
</feature>
<keyword evidence="4 6" id="KW-1133">Transmembrane helix</keyword>
<keyword evidence="2" id="KW-0813">Transport</keyword>
<feature type="transmembrane region" description="Helical" evidence="6">
    <location>
        <begin position="31"/>
        <end position="53"/>
    </location>
</feature>
<dbReference type="PANTHER" id="PTHR43243">
    <property type="entry name" value="INNER MEMBRANE TRANSPORTER YGJI-RELATED"/>
    <property type="match status" value="1"/>
</dbReference>
<evidence type="ECO:0000313" key="8">
    <source>
        <dbReference type="Proteomes" id="UP000318709"/>
    </source>
</evidence>
<dbReference type="OrthoDB" id="9804700at2"/>
<comment type="subcellular location">
    <subcellularLocation>
        <location evidence="1">Membrane</location>
        <topology evidence="1">Multi-pass membrane protein</topology>
    </subcellularLocation>
</comment>
<feature type="transmembrane region" description="Helical" evidence="6">
    <location>
        <begin position="91"/>
        <end position="109"/>
    </location>
</feature>
<evidence type="ECO:0000256" key="6">
    <source>
        <dbReference type="SAM" id="Phobius"/>
    </source>
</evidence>
<reference evidence="7 8" key="1">
    <citation type="submission" date="2019-03" db="EMBL/GenBank/DDBJ databases">
        <title>The complete genome sequence of Swingsia_sp. F3b2 LMG30590(T).</title>
        <authorList>
            <person name="Chua K.-O."/>
            <person name="Chan K.-G."/>
            <person name="See-Too W.-S."/>
        </authorList>
    </citation>
    <scope>NUCLEOTIDE SEQUENCE [LARGE SCALE GENOMIC DNA]</scope>
    <source>
        <strain evidence="7 8">F3b2</strain>
    </source>
</reference>
<evidence type="ECO:0000256" key="4">
    <source>
        <dbReference type="ARBA" id="ARBA00022989"/>
    </source>
</evidence>
<dbReference type="Pfam" id="PF13520">
    <property type="entry name" value="AA_permease_2"/>
    <property type="match status" value="1"/>
</dbReference>
<feature type="transmembrane region" description="Helical" evidence="6">
    <location>
        <begin position="369"/>
        <end position="388"/>
    </location>
</feature>
<dbReference type="Proteomes" id="UP000318709">
    <property type="component" value="Chromosome"/>
</dbReference>
<gene>
    <name evidence="7" type="ORF">E3E12_07255</name>
</gene>
<feature type="transmembrane region" description="Helical" evidence="6">
    <location>
        <begin position="317"/>
        <end position="338"/>
    </location>
</feature>
<dbReference type="PIRSF" id="PIRSF006060">
    <property type="entry name" value="AA_transporter"/>
    <property type="match status" value="1"/>
</dbReference>
<evidence type="ECO:0000256" key="5">
    <source>
        <dbReference type="ARBA" id="ARBA00023136"/>
    </source>
</evidence>
<dbReference type="AlphaFoldDB" id="A0A4Y6UBR3"/>
<feature type="transmembrane region" description="Helical" evidence="6">
    <location>
        <begin position="272"/>
        <end position="297"/>
    </location>
</feature>
<dbReference type="Gene3D" id="1.20.1740.10">
    <property type="entry name" value="Amino acid/polyamine transporter I"/>
    <property type="match status" value="1"/>
</dbReference>
<feature type="transmembrane region" description="Helical" evidence="6">
    <location>
        <begin position="161"/>
        <end position="181"/>
    </location>
</feature>
<evidence type="ECO:0000256" key="3">
    <source>
        <dbReference type="ARBA" id="ARBA00022692"/>
    </source>
</evidence>